<name>A0A382DZE2_9ZZZZ</name>
<evidence type="ECO:0000259" key="1">
    <source>
        <dbReference type="Pfam" id="PF00583"/>
    </source>
</evidence>
<proteinExistence type="predicted"/>
<dbReference type="Pfam" id="PF00583">
    <property type="entry name" value="Acetyltransf_1"/>
    <property type="match status" value="1"/>
</dbReference>
<dbReference type="GO" id="GO:0016747">
    <property type="term" value="F:acyltransferase activity, transferring groups other than amino-acyl groups"/>
    <property type="evidence" value="ECO:0007669"/>
    <property type="project" value="InterPro"/>
</dbReference>
<evidence type="ECO:0000313" key="2">
    <source>
        <dbReference type="EMBL" id="SVB43539.1"/>
    </source>
</evidence>
<dbReference type="Gene3D" id="3.40.630.30">
    <property type="match status" value="1"/>
</dbReference>
<dbReference type="EMBL" id="UINC01041786">
    <property type="protein sequence ID" value="SVB43539.1"/>
    <property type="molecule type" value="Genomic_DNA"/>
</dbReference>
<dbReference type="InterPro" id="IPR016181">
    <property type="entry name" value="Acyl_CoA_acyltransferase"/>
</dbReference>
<feature type="domain" description="N-acetyltransferase" evidence="1">
    <location>
        <begin position="44"/>
        <end position="143"/>
    </location>
</feature>
<accession>A0A382DZE2</accession>
<gene>
    <name evidence="2" type="ORF">METZ01_LOCUS196393</name>
</gene>
<dbReference type="SUPFAM" id="SSF55729">
    <property type="entry name" value="Acyl-CoA N-acyltransferases (Nat)"/>
    <property type="match status" value="1"/>
</dbReference>
<dbReference type="InterPro" id="IPR000182">
    <property type="entry name" value="GNAT_dom"/>
</dbReference>
<organism evidence="2">
    <name type="scientific">marine metagenome</name>
    <dbReference type="NCBI Taxonomy" id="408172"/>
    <lineage>
        <taxon>unclassified sequences</taxon>
        <taxon>metagenomes</taxon>
        <taxon>ecological metagenomes</taxon>
    </lineage>
</organism>
<dbReference type="AlphaFoldDB" id="A0A382DZE2"/>
<protein>
    <recommendedName>
        <fullName evidence="1">N-acetyltransferase domain-containing protein</fullName>
    </recommendedName>
</protein>
<sequence>MKESSRLASIDDLETLIFLRKEAISELKNKRGGEVLLNLDSFSEDSSENFSFWFDSSNHRIFTGLFGDAVVAYGVLEFSKTNDNQKIASIKEIFVLKDARSVGVGESVIHSITNEAIEHNAIGIDSFALPGDRETKNFFETQGMVARLIHVYRPLESN</sequence>
<reference evidence="2" key="1">
    <citation type="submission" date="2018-05" db="EMBL/GenBank/DDBJ databases">
        <authorList>
            <person name="Lanie J.A."/>
            <person name="Ng W.-L."/>
            <person name="Kazmierczak K.M."/>
            <person name="Andrzejewski T.M."/>
            <person name="Davidsen T.M."/>
            <person name="Wayne K.J."/>
            <person name="Tettelin H."/>
            <person name="Glass J.I."/>
            <person name="Rusch D."/>
            <person name="Podicherti R."/>
            <person name="Tsui H.-C.T."/>
            <person name="Winkler M.E."/>
        </authorList>
    </citation>
    <scope>NUCLEOTIDE SEQUENCE</scope>
</reference>